<name>A0ABV5MZR4_9ACTN</name>
<sequence>MTSTADSPAAAIAARRRQTRTKLTQLEKAITQLRRERRRLNVRAIAERAGVSATFCYENPDARALVQAAVADARKRRDQGAQQEHERIEASWRERALNAEEALTRTQETVFTQRKRIGELMGQLRDVEQSAPADSAPALRTENASLKRRLDQVTQEHRSLQERLEGARSNLRFAEKRIADLEAQLLEQAREEERTGFSR</sequence>
<dbReference type="Gene3D" id="1.10.287.1490">
    <property type="match status" value="1"/>
</dbReference>
<evidence type="ECO:0000313" key="4">
    <source>
        <dbReference type="Proteomes" id="UP001589709"/>
    </source>
</evidence>
<organism evidence="3 4">
    <name type="scientific">Streptomyces cinereospinus</name>
    <dbReference type="NCBI Taxonomy" id="285561"/>
    <lineage>
        <taxon>Bacteria</taxon>
        <taxon>Bacillati</taxon>
        <taxon>Actinomycetota</taxon>
        <taxon>Actinomycetes</taxon>
        <taxon>Kitasatosporales</taxon>
        <taxon>Streptomycetaceae</taxon>
        <taxon>Streptomyces</taxon>
    </lineage>
</organism>
<comment type="caution">
    <text evidence="3">The sequence shown here is derived from an EMBL/GenBank/DDBJ whole genome shotgun (WGS) entry which is preliminary data.</text>
</comment>
<keyword evidence="1" id="KW-0175">Coiled coil</keyword>
<dbReference type="InterPro" id="IPR046229">
    <property type="entry name" value="TnpC-like"/>
</dbReference>
<dbReference type="EMBL" id="JBHMCY010000019">
    <property type="protein sequence ID" value="MFB9463508.1"/>
    <property type="molecule type" value="Genomic_DNA"/>
</dbReference>
<protein>
    <submittedName>
        <fullName evidence="3">DUF6262 family protein</fullName>
    </submittedName>
</protein>
<evidence type="ECO:0000256" key="2">
    <source>
        <dbReference type="SAM" id="MobiDB-lite"/>
    </source>
</evidence>
<reference evidence="3 4" key="1">
    <citation type="submission" date="2024-09" db="EMBL/GenBank/DDBJ databases">
        <authorList>
            <person name="Sun Q."/>
            <person name="Mori K."/>
        </authorList>
    </citation>
    <scope>NUCLEOTIDE SEQUENCE [LARGE SCALE GENOMIC DNA]</scope>
    <source>
        <strain evidence="3 4">JCM 6917</strain>
    </source>
</reference>
<proteinExistence type="predicted"/>
<evidence type="ECO:0000256" key="1">
    <source>
        <dbReference type="SAM" id="Coils"/>
    </source>
</evidence>
<accession>A0ABV5MZR4</accession>
<dbReference type="RefSeq" id="WP_381345715.1">
    <property type="nucleotide sequence ID" value="NZ_JBHMCY010000019.1"/>
</dbReference>
<feature type="coiled-coil region" evidence="1">
    <location>
        <begin position="16"/>
        <end position="43"/>
    </location>
</feature>
<dbReference type="Pfam" id="PF19776">
    <property type="entry name" value="DUF6262"/>
    <property type="match status" value="1"/>
</dbReference>
<evidence type="ECO:0000313" key="3">
    <source>
        <dbReference type="EMBL" id="MFB9463508.1"/>
    </source>
</evidence>
<feature type="region of interest" description="Disordered" evidence="2">
    <location>
        <begin position="127"/>
        <end position="146"/>
    </location>
</feature>
<keyword evidence="4" id="KW-1185">Reference proteome</keyword>
<gene>
    <name evidence="3" type="ORF">ACFF45_12535</name>
</gene>
<dbReference type="Proteomes" id="UP001589709">
    <property type="component" value="Unassembled WGS sequence"/>
</dbReference>